<feature type="transmembrane region" description="Helical" evidence="1">
    <location>
        <begin position="60"/>
        <end position="81"/>
    </location>
</feature>
<evidence type="ECO:0000313" key="2">
    <source>
        <dbReference type="EMBL" id="PNV64993.1"/>
    </source>
</evidence>
<proteinExistence type="predicted"/>
<reference evidence="2 3" key="1">
    <citation type="journal article" date="2018" name="Int. J. Syst. Evol. Microbiol.">
        <title>Rubneribacter badeniensis gen. nov., sp. nov. and Enteroscipio rubneri gen. nov., sp. nov., new members of the Eggerthellaceae isolated from human faeces.</title>
        <authorList>
            <person name="Danylec N."/>
            <person name="Gobl A."/>
            <person name="Stoll D.A."/>
            <person name="Hetzer B."/>
            <person name="Kulling S.E."/>
            <person name="Huch M."/>
        </authorList>
    </citation>
    <scope>NUCLEOTIDE SEQUENCE [LARGE SCALE GENOMIC DNA]</scope>
    <source>
        <strain evidence="2 3">ResAG-85</strain>
    </source>
</reference>
<organism evidence="2 3">
    <name type="scientific">Rubneribacter badeniensis</name>
    <dbReference type="NCBI Taxonomy" id="2070688"/>
    <lineage>
        <taxon>Bacteria</taxon>
        <taxon>Bacillati</taxon>
        <taxon>Actinomycetota</taxon>
        <taxon>Coriobacteriia</taxon>
        <taxon>Eggerthellales</taxon>
        <taxon>Eggerthellaceae</taxon>
        <taxon>Rubneribacter</taxon>
    </lineage>
</organism>
<comment type="caution">
    <text evidence="2">The sequence shown here is derived from an EMBL/GenBank/DDBJ whole genome shotgun (WGS) entry which is preliminary data.</text>
</comment>
<keyword evidence="1" id="KW-0812">Transmembrane</keyword>
<name>A0A2K2U3T1_9ACTN</name>
<dbReference type="EMBL" id="PPEL01000054">
    <property type="protein sequence ID" value="PNV64993.1"/>
    <property type="molecule type" value="Genomic_DNA"/>
</dbReference>
<dbReference type="Proteomes" id="UP000236488">
    <property type="component" value="Unassembled WGS sequence"/>
</dbReference>
<protein>
    <submittedName>
        <fullName evidence="2">Uncharacterized protein</fullName>
    </submittedName>
</protein>
<evidence type="ECO:0000256" key="1">
    <source>
        <dbReference type="SAM" id="Phobius"/>
    </source>
</evidence>
<keyword evidence="1" id="KW-1133">Transmembrane helix</keyword>
<keyword evidence="3" id="KW-1185">Reference proteome</keyword>
<evidence type="ECO:0000313" key="3">
    <source>
        <dbReference type="Proteomes" id="UP000236488"/>
    </source>
</evidence>
<dbReference type="AlphaFoldDB" id="A0A2K2U3T1"/>
<sequence>MSSVDLPDHVRKRIMDEAACAQKRALPDQREALIAPRPFAPAQTGADRLATRRHRRARGLAAACAAAIVLGAAFASGIAPLPDALSQLGIFSEPGASPSTGSAHDNHFVLSAYAAERNGGDESSATLELHDFGLTGGWGCGDYDGETGEAHSDGDDPACVGDDGQRFAQVRNPLDLSCLGDNIQSITYTIGGSRVHFTSENRTYGPFDDSPVDFEQTDSFTVAYDEQSADKKELRRELVAYFPLNERGSEIQTTLEAHWEQQQRIHEGADYDKDKLLSDDKAQALNDELESIVMQGYAELLADAPLTLTATFTDGTTQTKTYVIAPVDDFEEQWTVYREERSKSSIERLFSLAEPTLYTITEITE</sequence>
<keyword evidence="1" id="KW-0472">Membrane</keyword>
<gene>
    <name evidence="2" type="ORF">C2L80_08905</name>
</gene>
<accession>A0A2K2U3T1</accession>